<dbReference type="RefSeq" id="WP_114926641.1">
    <property type="nucleotide sequence ID" value="NZ_CP031229.1"/>
</dbReference>
<keyword evidence="2" id="KW-0378">Hydrolase</keyword>
<protein>
    <submittedName>
        <fullName evidence="2">Amidohydrolase</fullName>
    </submittedName>
</protein>
<dbReference type="InterPro" id="IPR011059">
    <property type="entry name" value="Metal-dep_hydrolase_composite"/>
</dbReference>
<dbReference type="PANTHER" id="PTHR43135:SF4">
    <property type="entry name" value="AMIDOHYDROLASE-RELATED DOMAIN-CONTAINING PROTEIN"/>
    <property type="match status" value="1"/>
</dbReference>
<accession>A0A345NIL5</accession>
<dbReference type="Gene3D" id="2.30.40.10">
    <property type="entry name" value="Urease, subunit C, domain 1"/>
    <property type="match status" value="1"/>
</dbReference>
<dbReference type="Pfam" id="PF01979">
    <property type="entry name" value="Amidohydro_1"/>
    <property type="match status" value="1"/>
</dbReference>
<evidence type="ECO:0000313" key="3">
    <source>
        <dbReference type="Proteomes" id="UP000253790"/>
    </source>
</evidence>
<reference evidence="2 3" key="1">
    <citation type="submission" date="2018-07" db="EMBL/GenBank/DDBJ databases">
        <title>Complete genome sequencing of Ornithinimicrobium sp. AMA3305.</title>
        <authorList>
            <person name="Bae J.-W."/>
        </authorList>
    </citation>
    <scope>NUCLEOTIDE SEQUENCE [LARGE SCALE GENOMIC DNA]</scope>
    <source>
        <strain evidence="2 3">AMA3305</strain>
    </source>
</reference>
<feature type="domain" description="Amidohydrolase-related" evidence="1">
    <location>
        <begin position="169"/>
        <end position="357"/>
    </location>
</feature>
<dbReference type="InterPro" id="IPR006680">
    <property type="entry name" value="Amidohydro-rel"/>
</dbReference>
<dbReference type="PANTHER" id="PTHR43135">
    <property type="entry name" value="ALPHA-D-RIBOSE 1-METHYLPHOSPHONATE 5-TRIPHOSPHATE DIPHOSPHATASE"/>
    <property type="match status" value="1"/>
</dbReference>
<evidence type="ECO:0000259" key="1">
    <source>
        <dbReference type="Pfam" id="PF01979"/>
    </source>
</evidence>
<organism evidence="2 3">
    <name type="scientific">Ornithinimicrobium avium</name>
    <dbReference type="NCBI Taxonomy" id="2283195"/>
    <lineage>
        <taxon>Bacteria</taxon>
        <taxon>Bacillati</taxon>
        <taxon>Actinomycetota</taxon>
        <taxon>Actinomycetes</taxon>
        <taxon>Micrococcales</taxon>
        <taxon>Ornithinimicrobiaceae</taxon>
        <taxon>Ornithinimicrobium</taxon>
    </lineage>
</organism>
<gene>
    <name evidence="2" type="ORF">DV701_00575</name>
</gene>
<dbReference type="Gene3D" id="3.20.20.140">
    <property type="entry name" value="Metal-dependent hydrolases"/>
    <property type="match status" value="1"/>
</dbReference>
<sequence>MSAPALHIRGQVLVGPEEVLEELWVIDGVVSLTRPTVGQVETVEGYAVPGLVDAHCHVGLEAHGAVDPARAEEHALADRDAGALLLRDAGSPADTRWVQEREDLPRLIRAGRHIARTRRYLRNFAWEIEPEDLVEYVRQEARAGDGWVKLVGDWIDRETGDLGTCWPVDVLTDAIAAAHEEGARVTAHCFGEQSLEDFAAAGTDCIEHATGLTDDTIDTFARQDIAIVPTLVNIDNFPAFAEAGRGKFATYADHMMELYERRYQTVAKAREAGVRVYVGTDAGGQLPHGLVAHEVEALTRAGMSNLEAIGAATWDARVWLGRPGIAEGESADLVVYRDDPREDVRTMADPYRVILRGHSHERSGARG</sequence>
<dbReference type="KEGG" id="orn:DV701_00575"/>
<dbReference type="EMBL" id="CP031229">
    <property type="protein sequence ID" value="AXH94873.1"/>
    <property type="molecule type" value="Genomic_DNA"/>
</dbReference>
<dbReference type="SUPFAM" id="SSF51556">
    <property type="entry name" value="Metallo-dependent hydrolases"/>
    <property type="match status" value="1"/>
</dbReference>
<dbReference type="InterPro" id="IPR051781">
    <property type="entry name" value="Metallo-dep_Hydrolase"/>
</dbReference>
<dbReference type="InterPro" id="IPR032466">
    <property type="entry name" value="Metal_Hydrolase"/>
</dbReference>
<dbReference type="GO" id="GO:0016810">
    <property type="term" value="F:hydrolase activity, acting on carbon-nitrogen (but not peptide) bonds"/>
    <property type="evidence" value="ECO:0007669"/>
    <property type="project" value="InterPro"/>
</dbReference>
<keyword evidence="3" id="KW-1185">Reference proteome</keyword>
<dbReference type="Proteomes" id="UP000253790">
    <property type="component" value="Chromosome"/>
</dbReference>
<evidence type="ECO:0000313" key="2">
    <source>
        <dbReference type="EMBL" id="AXH94873.1"/>
    </source>
</evidence>
<proteinExistence type="predicted"/>
<dbReference type="OrthoDB" id="3451205at2"/>
<dbReference type="AlphaFoldDB" id="A0A345NIL5"/>
<name>A0A345NIL5_9MICO</name>